<dbReference type="Pfam" id="PF12296">
    <property type="entry name" value="HsbA"/>
    <property type="match status" value="1"/>
</dbReference>
<dbReference type="Gene3D" id="3.40.50.2300">
    <property type="match status" value="1"/>
</dbReference>
<dbReference type="Proteomes" id="UP000186955">
    <property type="component" value="Unassembled WGS sequence"/>
</dbReference>
<dbReference type="SMART" id="SM00387">
    <property type="entry name" value="HATPase_c"/>
    <property type="match status" value="1"/>
</dbReference>
<feature type="region of interest" description="Disordered" evidence="5">
    <location>
        <begin position="1054"/>
        <end position="1147"/>
    </location>
</feature>
<evidence type="ECO:0000259" key="7">
    <source>
        <dbReference type="PROSITE" id="PS50110"/>
    </source>
</evidence>
<dbReference type="InterPro" id="IPR003594">
    <property type="entry name" value="HATPase_dom"/>
</dbReference>
<evidence type="ECO:0000256" key="4">
    <source>
        <dbReference type="PROSITE-ProRule" id="PRU00169"/>
    </source>
</evidence>
<dbReference type="PANTHER" id="PTHR43719">
    <property type="entry name" value="TWO-COMPONENT HISTIDINE KINASE"/>
    <property type="match status" value="1"/>
</dbReference>
<evidence type="ECO:0000256" key="1">
    <source>
        <dbReference type="ARBA" id="ARBA00022553"/>
    </source>
</evidence>
<organism evidence="8 9">
    <name type="scientific">Penicillium subrubescens</name>
    <dbReference type="NCBI Taxonomy" id="1316194"/>
    <lineage>
        <taxon>Eukaryota</taxon>
        <taxon>Fungi</taxon>
        <taxon>Dikarya</taxon>
        <taxon>Ascomycota</taxon>
        <taxon>Pezizomycotina</taxon>
        <taxon>Eurotiomycetes</taxon>
        <taxon>Eurotiomycetidae</taxon>
        <taxon>Eurotiales</taxon>
        <taxon>Aspergillaceae</taxon>
        <taxon>Penicillium</taxon>
    </lineage>
</organism>
<dbReference type="InterPro" id="IPR011006">
    <property type="entry name" value="CheY-like_superfamily"/>
</dbReference>
<comment type="caution">
    <text evidence="8">The sequence shown here is derived from an EMBL/GenBank/DDBJ whole genome shotgun (WGS) entry which is preliminary data.</text>
</comment>
<keyword evidence="9" id="KW-1185">Reference proteome</keyword>
<protein>
    <submittedName>
        <fullName evidence="8">Uncharacterized protein</fullName>
    </submittedName>
</protein>
<evidence type="ECO:0000313" key="8">
    <source>
        <dbReference type="EMBL" id="OKO97983.1"/>
    </source>
</evidence>
<keyword evidence="1 4" id="KW-0597">Phosphoprotein</keyword>
<evidence type="ECO:0000256" key="2">
    <source>
        <dbReference type="ARBA" id="ARBA00022679"/>
    </source>
</evidence>
<dbReference type="InterPro" id="IPR036890">
    <property type="entry name" value="HATPase_C_sf"/>
</dbReference>
<gene>
    <name evidence="8" type="ORF">PENSUB_9563</name>
</gene>
<sequence length="1414" mass="155411">MATDEGRDVRSNNRLAQEREFYKYIPSHHSVSHFAPFDAASHRSFVPQSSRDSALNSFAQLGAIRLGTQRALISLFDRTHQHIIAEATPTLSIVGGISQDDRDRLRLGCCVLPKESGFCHHVERLPSSDSVENSAALGGSALVISDVTDDKRFRPTTLLHALSDVRFYAAVPIVSPRGFTIGAYSIMDSEPRPSGLEEQCLLFMKDMAATIMEHLVLGYSARQNRLAERMIMGLGSFIEGKSTLRDSWSEANIQHAASEHSGEPIEGQLNIQQQDIQENAKRTDEKSLFFRESIRRDCHPSMRPFDNSSNLADRSPGPWMESTQSDTPVRSATADGILQENPLSTNIKHIFSRAANIIRESIGAEGVMFLDADTDRFGSLVDHMSSKRSDPGEKDSSGEESTDSGSSSRRKCGEPKITSLCACLGFSSSRGSSINDDSVAGREILMQQPLLKTLLQRYPRGQIFSYNAQRLLSEYSDGTTENLTNSNHGASSADSYYNARWRASTKKRRKSIFQRDAGRLIEIFPGASNILVLPVWDSDKRRCTAGALVWTNNPRRMFTFENDLVYISAFTNSIMADIHRLDMEMADKAKTNLVHSITHELRTPLHGILGTSDILGDTAMNAMQYGMIHTIESCGRTLLDIINSLLDLSFIDKYQKESSRLTGNQGAEQVDMYFSSTKGGSVQSKDRGETVSSAHVKLDEVLEEVAESVFAGYSFYTRFNAPSPALAGSSTSTRSAGPAGALGQAGPSVSQITIIFDIQPETEWDFLTHAGAWRRILLNVFGNALKFTSSGYIYLGLKSSRNRRPRSDMGSITEGEQGDKYDVTLTVKDTGKGIGHEFLQNDIFTPFMQEDPLASGSGLGLSFVHQAVGSLGGSIEINSTKGVGTELLVWVPLMRFPNRSTVSPESVLNTLQIYTKGKTIGFLGFGSSLHSQRDTALYSTLERLCCGWFGLKVANISASKCETDGFDFRVAVQTELDSEDIEGRKLFDRSPRAEDGNGCSSPVVVICQSPEAAHRLFVAAKNRGEASIFEFISQPCGPRKLARALDMCIKRRLHRQSGRPSPDETTRWVEMPESSHLPLDVDTRDTPEDRMKISKRSMPEANPSSELQTDRLSSAEQRRPLDSRDTSQPTSSSNEGREKIDPPNPSILLVDDNELNLQLLCAYAKKGGFEYMTARNGAQAVAIYEAYPCQFRVIILDISMPVMDGFEAARQIRRLEKKHRALLSESARQALPPTTIAALTGLHSPAAQKEAFGSGIDSFLIKPIKRLDLYAVLQQLLLRRTNNVVFIAKLLVLALTAAATPILRRDAVTVENDISQKIGPQIQTLDTDVNGFPASGLSGVLAIHNDFQNLVTIVNGATSDIESAGSFSETEGTTILPDVQDLTPTLLDILSYITSQVDAWQDIPGGYALVLNDL</sequence>
<evidence type="ECO:0000256" key="3">
    <source>
        <dbReference type="ARBA" id="ARBA00022777"/>
    </source>
</evidence>
<feature type="compositionally biased region" description="Basic and acidic residues" evidence="5">
    <location>
        <begin position="1079"/>
        <end position="1092"/>
    </location>
</feature>
<dbReference type="PROSITE" id="PS50110">
    <property type="entry name" value="RESPONSE_REGULATORY"/>
    <property type="match status" value="1"/>
</dbReference>
<dbReference type="SMART" id="SM00448">
    <property type="entry name" value="REC"/>
    <property type="match status" value="1"/>
</dbReference>
<feature type="modified residue" description="4-aspartylphosphate" evidence="4">
    <location>
        <position position="1197"/>
    </location>
</feature>
<dbReference type="Pfam" id="PF01590">
    <property type="entry name" value="GAF"/>
    <property type="match status" value="1"/>
</dbReference>
<dbReference type="InterPro" id="IPR036097">
    <property type="entry name" value="HisK_dim/P_sf"/>
</dbReference>
<dbReference type="SUPFAM" id="SSF52172">
    <property type="entry name" value="CheY-like"/>
    <property type="match status" value="1"/>
</dbReference>
<dbReference type="InterPro" id="IPR003018">
    <property type="entry name" value="GAF"/>
</dbReference>
<dbReference type="Gene3D" id="3.30.565.10">
    <property type="entry name" value="Histidine kinase-like ATPase, C-terminal domain"/>
    <property type="match status" value="1"/>
</dbReference>
<accession>A0A1Q5TCM1</accession>
<dbReference type="PROSITE" id="PS50109">
    <property type="entry name" value="HIS_KIN"/>
    <property type="match status" value="1"/>
</dbReference>
<dbReference type="SMART" id="SM00388">
    <property type="entry name" value="HisKA"/>
    <property type="match status" value="1"/>
</dbReference>
<dbReference type="Pfam" id="PF02518">
    <property type="entry name" value="HATPase_c"/>
    <property type="match status" value="1"/>
</dbReference>
<dbReference type="SMART" id="SM00065">
    <property type="entry name" value="GAF"/>
    <property type="match status" value="1"/>
</dbReference>
<dbReference type="FunFam" id="3.30.450.40:FF:000083">
    <property type="entry name" value="Sensor histidine kinase/response regulator, putative (AFU_orthologue AFUA_4G00660)"/>
    <property type="match status" value="1"/>
</dbReference>
<dbReference type="Gene3D" id="1.10.287.130">
    <property type="match status" value="1"/>
</dbReference>
<dbReference type="Gene3D" id="3.30.450.40">
    <property type="match status" value="1"/>
</dbReference>
<dbReference type="GO" id="GO:0000155">
    <property type="term" value="F:phosphorelay sensor kinase activity"/>
    <property type="evidence" value="ECO:0007669"/>
    <property type="project" value="InterPro"/>
</dbReference>
<dbReference type="SUPFAM" id="SSF55874">
    <property type="entry name" value="ATPase domain of HSP90 chaperone/DNA topoisomerase II/histidine kinase"/>
    <property type="match status" value="1"/>
</dbReference>
<dbReference type="EMBL" id="MNBE01000682">
    <property type="protein sequence ID" value="OKO97983.1"/>
    <property type="molecule type" value="Genomic_DNA"/>
</dbReference>
<name>A0A1Q5TCM1_9EURO</name>
<dbReference type="InterPro" id="IPR001789">
    <property type="entry name" value="Sig_transdc_resp-reg_receiver"/>
</dbReference>
<dbReference type="InterPro" id="IPR005467">
    <property type="entry name" value="His_kinase_dom"/>
</dbReference>
<dbReference type="PRINTS" id="PR00344">
    <property type="entry name" value="BCTRLSENSOR"/>
</dbReference>
<keyword evidence="3" id="KW-0418">Kinase</keyword>
<dbReference type="InterPro" id="IPR004358">
    <property type="entry name" value="Sig_transdc_His_kin-like_C"/>
</dbReference>
<dbReference type="Pfam" id="PF00512">
    <property type="entry name" value="HisKA"/>
    <property type="match status" value="1"/>
</dbReference>
<proteinExistence type="predicted"/>
<feature type="domain" description="Response regulatory" evidence="7">
    <location>
        <begin position="1146"/>
        <end position="1277"/>
    </location>
</feature>
<dbReference type="InterPro" id="IPR050956">
    <property type="entry name" value="2C_system_His_kinase"/>
</dbReference>
<feature type="compositionally biased region" description="Basic and acidic residues" evidence="5">
    <location>
        <begin position="1116"/>
        <end position="1125"/>
    </location>
</feature>
<dbReference type="CDD" id="cd00082">
    <property type="entry name" value="HisKA"/>
    <property type="match status" value="1"/>
</dbReference>
<dbReference type="FunFam" id="1.10.287.130:FF:000023">
    <property type="entry name" value="Sensor histidine kinase/response regulator, putative"/>
    <property type="match status" value="1"/>
</dbReference>
<dbReference type="SUPFAM" id="SSF55781">
    <property type="entry name" value="GAF domain-like"/>
    <property type="match status" value="1"/>
</dbReference>
<dbReference type="PANTHER" id="PTHR43719:SF69">
    <property type="entry name" value="HISTIDINE KINASE G7"/>
    <property type="match status" value="1"/>
</dbReference>
<dbReference type="InterPro" id="IPR029016">
    <property type="entry name" value="GAF-like_dom_sf"/>
</dbReference>
<feature type="compositionally biased region" description="Basic and acidic residues" evidence="5">
    <location>
        <begin position="384"/>
        <end position="397"/>
    </location>
</feature>
<dbReference type="STRING" id="1316194.A0A1Q5TCM1"/>
<feature type="domain" description="Histidine kinase" evidence="6">
    <location>
        <begin position="596"/>
        <end position="895"/>
    </location>
</feature>
<evidence type="ECO:0000256" key="5">
    <source>
        <dbReference type="SAM" id="MobiDB-lite"/>
    </source>
</evidence>
<feature type="region of interest" description="Disordered" evidence="5">
    <location>
        <begin position="299"/>
        <end position="331"/>
    </location>
</feature>
<feature type="compositionally biased region" description="Polar residues" evidence="5">
    <location>
        <begin position="321"/>
        <end position="330"/>
    </location>
</feature>
<dbReference type="SUPFAM" id="SSF47384">
    <property type="entry name" value="Homodimeric domain of signal transducing histidine kinase"/>
    <property type="match status" value="1"/>
</dbReference>
<dbReference type="Pfam" id="PF00072">
    <property type="entry name" value="Response_reg"/>
    <property type="match status" value="1"/>
</dbReference>
<dbReference type="CDD" id="cd17546">
    <property type="entry name" value="REC_hyHK_CKI1_RcsC-like"/>
    <property type="match status" value="1"/>
</dbReference>
<evidence type="ECO:0000313" key="9">
    <source>
        <dbReference type="Proteomes" id="UP000186955"/>
    </source>
</evidence>
<feature type="compositionally biased region" description="Polar residues" evidence="5">
    <location>
        <begin position="1102"/>
        <end position="1115"/>
    </location>
</feature>
<dbReference type="InterPro" id="IPR021054">
    <property type="entry name" value="Cell_wall_mannoprotein_1"/>
</dbReference>
<keyword evidence="2" id="KW-0808">Transferase</keyword>
<feature type="region of interest" description="Disordered" evidence="5">
    <location>
        <begin position="382"/>
        <end position="413"/>
    </location>
</feature>
<dbReference type="InterPro" id="IPR003661">
    <property type="entry name" value="HisK_dim/P_dom"/>
</dbReference>
<reference evidence="8 9" key="1">
    <citation type="submission" date="2016-10" db="EMBL/GenBank/DDBJ databases">
        <title>Genome sequence of the ascomycete fungus Penicillium subrubescens.</title>
        <authorList>
            <person name="De Vries R.P."/>
            <person name="Peng M."/>
            <person name="Dilokpimol A."/>
            <person name="Hilden K."/>
            <person name="Makela M.R."/>
            <person name="Grigoriev I."/>
            <person name="Riley R."/>
            <person name="Granchi Z."/>
        </authorList>
    </citation>
    <scope>NUCLEOTIDE SEQUENCE [LARGE SCALE GENOMIC DNA]</scope>
    <source>
        <strain evidence="8 9">CBS 132785</strain>
    </source>
</reference>
<evidence type="ECO:0000259" key="6">
    <source>
        <dbReference type="PROSITE" id="PS50109"/>
    </source>
</evidence>